<dbReference type="Gene3D" id="3.30.450.150">
    <property type="entry name" value="Haem-degrading domain"/>
    <property type="match status" value="1"/>
</dbReference>
<dbReference type="Proteomes" id="UP000789342">
    <property type="component" value="Unassembled WGS sequence"/>
</dbReference>
<dbReference type="OrthoDB" id="2209940at2759"/>
<dbReference type="Pfam" id="PF03928">
    <property type="entry name" value="HbpS-like"/>
    <property type="match status" value="1"/>
</dbReference>
<name>A0A9N9CVC0_9GLOM</name>
<accession>A0A9N9CVC0</accession>
<dbReference type="PANTHER" id="PTHR28255">
    <property type="match status" value="1"/>
</dbReference>
<sequence length="104" mass="11456">MSGTTPADVNSAQRKSNVVNHFHHSSLYVGEHLKQQNKKIGETYLFDEREYLALGGAFPLIVKGVGVIGTITVSGSSHLEDHELVVMTLKDFFGLEKEGKNKVE</sequence>
<dbReference type="PANTHER" id="PTHR28255:SF1">
    <property type="entry name" value="UPF0303 PROTEIN YBR137W"/>
    <property type="match status" value="1"/>
</dbReference>
<protein>
    <submittedName>
        <fullName evidence="1">18739_t:CDS:1</fullName>
    </submittedName>
</protein>
<proteinExistence type="predicted"/>
<dbReference type="InterPro" id="IPR005624">
    <property type="entry name" value="PduO/GlcC-like"/>
</dbReference>
<dbReference type="InterPro" id="IPR010371">
    <property type="entry name" value="YBR137W-like"/>
</dbReference>
<keyword evidence="2" id="KW-1185">Reference proteome</keyword>
<dbReference type="AlphaFoldDB" id="A0A9N9CVC0"/>
<evidence type="ECO:0000313" key="1">
    <source>
        <dbReference type="EMBL" id="CAG8615783.1"/>
    </source>
</evidence>
<evidence type="ECO:0000313" key="2">
    <source>
        <dbReference type="Proteomes" id="UP000789342"/>
    </source>
</evidence>
<dbReference type="SUPFAM" id="SSF143744">
    <property type="entry name" value="GlcG-like"/>
    <property type="match status" value="1"/>
</dbReference>
<organism evidence="1 2">
    <name type="scientific">Acaulospora morrowiae</name>
    <dbReference type="NCBI Taxonomy" id="94023"/>
    <lineage>
        <taxon>Eukaryota</taxon>
        <taxon>Fungi</taxon>
        <taxon>Fungi incertae sedis</taxon>
        <taxon>Mucoromycota</taxon>
        <taxon>Glomeromycotina</taxon>
        <taxon>Glomeromycetes</taxon>
        <taxon>Diversisporales</taxon>
        <taxon>Acaulosporaceae</taxon>
        <taxon>Acaulospora</taxon>
    </lineage>
</organism>
<dbReference type="InterPro" id="IPR038084">
    <property type="entry name" value="PduO/GlcC-like_sf"/>
</dbReference>
<comment type="caution">
    <text evidence="1">The sequence shown here is derived from an EMBL/GenBank/DDBJ whole genome shotgun (WGS) entry which is preliminary data.</text>
</comment>
<dbReference type="EMBL" id="CAJVPV010007184">
    <property type="protein sequence ID" value="CAG8615783.1"/>
    <property type="molecule type" value="Genomic_DNA"/>
</dbReference>
<reference evidence="1" key="1">
    <citation type="submission" date="2021-06" db="EMBL/GenBank/DDBJ databases">
        <authorList>
            <person name="Kallberg Y."/>
            <person name="Tangrot J."/>
            <person name="Rosling A."/>
        </authorList>
    </citation>
    <scope>NUCLEOTIDE SEQUENCE</scope>
    <source>
        <strain evidence="1">CL551</strain>
    </source>
</reference>
<gene>
    <name evidence="1" type="ORF">AMORRO_LOCUS8433</name>
</gene>